<dbReference type="KEGG" id="mdr:MDOR_29240"/>
<feature type="signal peptide" evidence="2">
    <location>
        <begin position="1"/>
        <end position="21"/>
    </location>
</feature>
<keyword evidence="2" id="KW-0732">Signal</keyword>
<dbReference type="OrthoDB" id="4639220at2"/>
<name>A0A1X1SXJ2_9MYCO</name>
<protein>
    <submittedName>
        <fullName evidence="3">LpqV protein</fullName>
    </submittedName>
</protein>
<dbReference type="EMBL" id="AP022605">
    <property type="protein sequence ID" value="BBZ08755.1"/>
    <property type="molecule type" value="Genomic_DNA"/>
</dbReference>
<proteinExistence type="predicted"/>
<dbReference type="Proteomes" id="UP000467201">
    <property type="component" value="Chromosome"/>
</dbReference>
<gene>
    <name evidence="4" type="ORF">AWC01_18065</name>
    <name evidence="3" type="ORF">MDOR_29240</name>
</gene>
<keyword evidence="5" id="KW-1185">Reference proteome</keyword>
<evidence type="ECO:0000256" key="1">
    <source>
        <dbReference type="SAM" id="MobiDB-lite"/>
    </source>
</evidence>
<dbReference type="RefSeq" id="WP_085192758.1">
    <property type="nucleotide sequence ID" value="NZ_AP022605.1"/>
</dbReference>
<dbReference type="InterPro" id="IPR020377">
    <property type="entry name" value="Uncharacterised_LpqV"/>
</dbReference>
<dbReference type="EMBL" id="LQOS01000070">
    <property type="protein sequence ID" value="ORV35770.1"/>
    <property type="molecule type" value="Genomic_DNA"/>
</dbReference>
<evidence type="ECO:0000313" key="3">
    <source>
        <dbReference type="EMBL" id="BBZ08755.1"/>
    </source>
</evidence>
<dbReference type="STRING" id="126673.AWC01_18065"/>
<dbReference type="Pfam" id="PF17301">
    <property type="entry name" value="LpqV"/>
    <property type="match status" value="1"/>
</dbReference>
<reference evidence="3 6" key="2">
    <citation type="journal article" date="2019" name="Emerg. Microbes Infect.">
        <title>Comprehensive subspecies identification of 175 nontuberculous mycobacteria species based on 7547 genomic profiles.</title>
        <authorList>
            <person name="Matsumoto Y."/>
            <person name="Kinjo T."/>
            <person name="Motooka D."/>
            <person name="Nabeya D."/>
            <person name="Jung N."/>
            <person name="Uechi K."/>
            <person name="Horii T."/>
            <person name="Iida T."/>
            <person name="Fujita J."/>
            <person name="Nakamura S."/>
        </authorList>
    </citation>
    <scope>NUCLEOTIDE SEQUENCE [LARGE SCALE GENOMIC DNA]</scope>
    <source>
        <strain evidence="3 6">JCM 12405</strain>
    </source>
</reference>
<feature type="chain" id="PRO_5038297255" evidence="2">
    <location>
        <begin position="22"/>
        <end position="152"/>
    </location>
</feature>
<dbReference type="AlphaFoldDB" id="A0A1X1SXJ2"/>
<evidence type="ECO:0000256" key="2">
    <source>
        <dbReference type="SAM" id="SignalP"/>
    </source>
</evidence>
<organism evidence="4 5">
    <name type="scientific">Mycolicibacterium doricum</name>
    <dbReference type="NCBI Taxonomy" id="126673"/>
    <lineage>
        <taxon>Bacteria</taxon>
        <taxon>Bacillati</taxon>
        <taxon>Actinomycetota</taxon>
        <taxon>Actinomycetes</taxon>
        <taxon>Mycobacteriales</taxon>
        <taxon>Mycobacteriaceae</taxon>
        <taxon>Mycolicibacterium</taxon>
    </lineage>
</organism>
<accession>A0A1X1SXJ2</accession>
<evidence type="ECO:0000313" key="4">
    <source>
        <dbReference type="EMBL" id="ORV35770.1"/>
    </source>
</evidence>
<reference evidence="4 5" key="1">
    <citation type="submission" date="2016-01" db="EMBL/GenBank/DDBJ databases">
        <title>The new phylogeny of the genus Mycobacterium.</title>
        <authorList>
            <person name="Tarcisio F."/>
            <person name="Conor M."/>
            <person name="Antonella G."/>
            <person name="Elisabetta G."/>
            <person name="Giulia F.S."/>
            <person name="Sara T."/>
            <person name="Anna F."/>
            <person name="Clotilde B."/>
            <person name="Roberto B."/>
            <person name="Veronica D.S."/>
            <person name="Fabio R."/>
            <person name="Monica P."/>
            <person name="Olivier J."/>
            <person name="Enrico T."/>
            <person name="Nicola S."/>
        </authorList>
    </citation>
    <scope>NUCLEOTIDE SEQUENCE [LARGE SCALE GENOMIC DNA]</scope>
    <source>
        <strain evidence="4 5">DSM 44339</strain>
    </source>
</reference>
<sequence>MRRYPAVPLATLALSAATALAGCSSGGESAPAPTESPAATSDTTSNTTATTTAARTAAPGTVGTSPDGVTTAVGAPAESTEEEYFQACNAARIWITERGGDPKTKVEPYLAELQRSDSAGPGTFGTPWSQLEPARQAAVIVAVEAAADQLCG</sequence>
<dbReference type="Proteomes" id="UP000193564">
    <property type="component" value="Unassembled WGS sequence"/>
</dbReference>
<dbReference type="PROSITE" id="PS51257">
    <property type="entry name" value="PROKAR_LIPOPROTEIN"/>
    <property type="match status" value="1"/>
</dbReference>
<feature type="compositionally biased region" description="Low complexity" evidence="1">
    <location>
        <begin position="28"/>
        <end position="64"/>
    </location>
</feature>
<reference evidence="3" key="3">
    <citation type="submission" date="2020-02" db="EMBL/GenBank/DDBJ databases">
        <authorList>
            <person name="Matsumoto Y."/>
            <person name="Motooka D."/>
            <person name="Nakamura S."/>
        </authorList>
    </citation>
    <scope>NUCLEOTIDE SEQUENCE</scope>
    <source>
        <strain evidence="3">JCM 12405</strain>
    </source>
</reference>
<evidence type="ECO:0000313" key="5">
    <source>
        <dbReference type="Proteomes" id="UP000193564"/>
    </source>
</evidence>
<feature type="region of interest" description="Disordered" evidence="1">
    <location>
        <begin position="22"/>
        <end position="78"/>
    </location>
</feature>
<evidence type="ECO:0000313" key="6">
    <source>
        <dbReference type="Proteomes" id="UP000467201"/>
    </source>
</evidence>